<evidence type="ECO:0000256" key="3">
    <source>
        <dbReference type="ARBA" id="ARBA00022806"/>
    </source>
</evidence>
<dbReference type="InterPro" id="IPR001650">
    <property type="entry name" value="Helicase_C-like"/>
</dbReference>
<keyword evidence="3 7" id="KW-0347">Helicase</keyword>
<dbReference type="Pfam" id="PF00270">
    <property type="entry name" value="DEAD"/>
    <property type="match status" value="1"/>
</dbReference>
<protein>
    <submittedName>
        <fullName evidence="7">DEAD/DEAH box helicase</fullName>
    </submittedName>
</protein>
<feature type="domain" description="Helicase ATP-binding" evidence="5">
    <location>
        <begin position="310"/>
        <end position="480"/>
    </location>
</feature>
<comment type="caution">
    <text evidence="7">The sequence shown here is derived from an EMBL/GenBank/DDBJ whole genome shotgun (WGS) entry which is preliminary data.</text>
</comment>
<dbReference type="PROSITE" id="PS51192">
    <property type="entry name" value="HELICASE_ATP_BIND_1"/>
    <property type="match status" value="1"/>
</dbReference>
<dbReference type="SMART" id="SM00490">
    <property type="entry name" value="HELICc"/>
    <property type="match status" value="1"/>
</dbReference>
<keyword evidence="1" id="KW-0547">Nucleotide-binding</keyword>
<evidence type="ECO:0000313" key="7">
    <source>
        <dbReference type="EMBL" id="MUZ76090.1"/>
    </source>
</evidence>
<dbReference type="GO" id="GO:0016787">
    <property type="term" value="F:hydrolase activity"/>
    <property type="evidence" value="ECO:0007669"/>
    <property type="project" value="UniProtKB-KW"/>
</dbReference>
<evidence type="ECO:0000259" key="6">
    <source>
        <dbReference type="PROSITE" id="PS51194"/>
    </source>
</evidence>
<sequence>MFDAFTTALIASAPRLEGLDLEALPKRLTQAFADIVSARLRFRGNPDAQLPEELTALLLEMRRIAASHEALVALLPDRENRAAAAFVAAAAHQAFALGENLRGVATKSYISSSSVSADVCATLLFLIAEAHADAAEAAKRIVVADDAPDVERALLLAVVQLARGQLQALSSIDVPQLDDTLSLVDQAIQALQLELLSGLRNLAAQLVRREDLSLEEGGVESATAFFRRVKALSIDRIDGIIGEGEVFSLFPGPLHMANLLLAVERDLIDSGIARVLTPNGVAEDGWWQIIRRMARERPYLWRNHRDAISQGYLERGISAAISFPTGGGKSTLAELKIAVALLLGQQVVFLAPTNALVDQTATSLKKTFKEFEILGDISDETSLDTLLILPEVIVTTPERCLFLMSIQPELFENLGLIVFDECHLLHPREADRSRRAIDAMLAVLNLAQIAPSADLLLLSAMMKNTIEMARWIEEMTGRKCLPLDIAWKPTRQVRGSVVYPAGRINELNEILVQARKDFPKKKNGAPAPIERQLTAPPFGLFCLLQTWASTDREDYALLPLLDQPPHFTTAKKKKGGWRLTPNGNKLSAALAASAAASRIKTLVFVGSEVLAHSGAKEFKKELPVRNIALTDEEQRLYNLAAEEMGGAEYCYLKLDDNGIFGGGATSHHALLLREERHLHESLFKRKDGIDALFATSTLAQGMNLPSEIVIISGDSRFDPAADKMETLEAHELLNAAGRAGRAGESSQGFVLVVPSRVIDFDDDTGQLDDHWDTLKKIFEQGDQCLVIDDPLSNLLDRIHDGIAISGMSAYLLSKLPLSSGDDPDLAARNMLQRSFAAYRARSAGNEEWVSSRINSALSVRKKEELSDDVAWMGPVAGSTGVPTSLLKQIWDLIENGKFSGTAEEIIKTLLAWIAETPECLFDMARPENIEGLFGEEYKKLGSDRERAEYALPTVSALLSMWLSGASLSEMEKRYLAKGDVGLCKISRHFALRVVPDLAFIGGLPAQLLRAKALQQGDDPTSVTMPTNLAVLPAIIREGCDSPESLATRLNLGRTWSRTKSREQFERYFPFITAGNAQEDFDETRERLRAAASLFLLNEED</sequence>
<dbReference type="EMBL" id="WPHR01000047">
    <property type="protein sequence ID" value="MUZ76090.1"/>
    <property type="molecule type" value="Genomic_DNA"/>
</dbReference>
<evidence type="ECO:0000259" key="5">
    <source>
        <dbReference type="PROSITE" id="PS51192"/>
    </source>
</evidence>
<dbReference type="InterPro" id="IPR027417">
    <property type="entry name" value="P-loop_NTPase"/>
</dbReference>
<evidence type="ECO:0000256" key="1">
    <source>
        <dbReference type="ARBA" id="ARBA00022741"/>
    </source>
</evidence>
<proteinExistence type="predicted"/>
<name>A0A6L6VJW9_AGRVI</name>
<reference evidence="7 8" key="1">
    <citation type="submission" date="2019-12" db="EMBL/GenBank/DDBJ databases">
        <title>Whole-genome sequencing of Allorhizobium vitis.</title>
        <authorList>
            <person name="Gan H.M."/>
            <person name="Szegedi E."/>
            <person name="Burr T."/>
            <person name="Savka M.A."/>
        </authorList>
    </citation>
    <scope>NUCLEOTIDE SEQUENCE [LARGE SCALE GENOMIC DNA]</scope>
    <source>
        <strain evidence="7 8">CG516</strain>
    </source>
</reference>
<evidence type="ECO:0000256" key="2">
    <source>
        <dbReference type="ARBA" id="ARBA00022801"/>
    </source>
</evidence>
<dbReference type="GO" id="GO:0004386">
    <property type="term" value="F:helicase activity"/>
    <property type="evidence" value="ECO:0007669"/>
    <property type="project" value="UniProtKB-KW"/>
</dbReference>
<dbReference type="InterPro" id="IPR014001">
    <property type="entry name" value="Helicase_ATP-bd"/>
</dbReference>
<keyword evidence="2" id="KW-0378">Hydrolase</keyword>
<gene>
    <name evidence="7" type="ORF">GOZ90_25940</name>
</gene>
<dbReference type="GO" id="GO:0003676">
    <property type="term" value="F:nucleic acid binding"/>
    <property type="evidence" value="ECO:0007669"/>
    <property type="project" value="InterPro"/>
</dbReference>
<keyword evidence="4" id="KW-0067">ATP-binding</keyword>
<dbReference type="Gene3D" id="3.40.50.300">
    <property type="entry name" value="P-loop containing nucleotide triphosphate hydrolases"/>
    <property type="match status" value="2"/>
</dbReference>
<dbReference type="AlphaFoldDB" id="A0A6L6VJW9"/>
<dbReference type="Proteomes" id="UP000477951">
    <property type="component" value="Unassembled WGS sequence"/>
</dbReference>
<dbReference type="PROSITE" id="PS51194">
    <property type="entry name" value="HELICASE_CTER"/>
    <property type="match status" value="1"/>
</dbReference>
<dbReference type="SMART" id="SM00487">
    <property type="entry name" value="DEXDc"/>
    <property type="match status" value="1"/>
</dbReference>
<dbReference type="PANTHER" id="PTHR47961:SF6">
    <property type="entry name" value="DNA-DIRECTED DNA POLYMERASE"/>
    <property type="match status" value="1"/>
</dbReference>
<dbReference type="PANTHER" id="PTHR47961">
    <property type="entry name" value="DNA POLYMERASE THETA, PUTATIVE (AFU_ORTHOLOGUE AFUA_1G05260)-RELATED"/>
    <property type="match status" value="1"/>
</dbReference>
<feature type="domain" description="Helicase C-terminal" evidence="6">
    <location>
        <begin position="598"/>
        <end position="799"/>
    </location>
</feature>
<organism evidence="7 8">
    <name type="scientific">Agrobacterium vitis</name>
    <name type="common">Rhizobium vitis</name>
    <dbReference type="NCBI Taxonomy" id="373"/>
    <lineage>
        <taxon>Bacteria</taxon>
        <taxon>Pseudomonadati</taxon>
        <taxon>Pseudomonadota</taxon>
        <taxon>Alphaproteobacteria</taxon>
        <taxon>Hyphomicrobiales</taxon>
        <taxon>Rhizobiaceae</taxon>
        <taxon>Rhizobium/Agrobacterium group</taxon>
        <taxon>Agrobacterium</taxon>
    </lineage>
</organism>
<dbReference type="SUPFAM" id="SSF52540">
    <property type="entry name" value="P-loop containing nucleoside triphosphate hydrolases"/>
    <property type="match status" value="1"/>
</dbReference>
<dbReference type="InterPro" id="IPR011545">
    <property type="entry name" value="DEAD/DEAH_box_helicase_dom"/>
</dbReference>
<dbReference type="InterPro" id="IPR050474">
    <property type="entry name" value="Hel308_SKI2-like"/>
</dbReference>
<evidence type="ECO:0000313" key="8">
    <source>
        <dbReference type="Proteomes" id="UP000477951"/>
    </source>
</evidence>
<accession>A0A6L6VJW9</accession>
<dbReference type="RefSeq" id="WP_156616560.1">
    <property type="nucleotide sequence ID" value="NZ_WPHR01000047.1"/>
</dbReference>
<dbReference type="GO" id="GO:0005524">
    <property type="term" value="F:ATP binding"/>
    <property type="evidence" value="ECO:0007669"/>
    <property type="project" value="UniProtKB-KW"/>
</dbReference>
<evidence type="ECO:0000256" key="4">
    <source>
        <dbReference type="ARBA" id="ARBA00022840"/>
    </source>
</evidence>